<feature type="compositionally biased region" description="Polar residues" evidence="1">
    <location>
        <begin position="71"/>
        <end position="80"/>
    </location>
</feature>
<feature type="compositionally biased region" description="Polar residues" evidence="1">
    <location>
        <begin position="184"/>
        <end position="195"/>
    </location>
</feature>
<gene>
    <name evidence="3" type="ORF">E2986_02717</name>
</gene>
<evidence type="ECO:0000256" key="2">
    <source>
        <dbReference type="SAM" id="Phobius"/>
    </source>
</evidence>
<accession>A0A833RX29</accession>
<name>A0A833RX29_9HYME</name>
<evidence type="ECO:0000313" key="3">
    <source>
        <dbReference type="EMBL" id="KAF3425056.1"/>
    </source>
</evidence>
<feature type="compositionally biased region" description="Basic and acidic residues" evidence="1">
    <location>
        <begin position="41"/>
        <end position="52"/>
    </location>
</feature>
<feature type="compositionally biased region" description="Low complexity" evidence="1">
    <location>
        <begin position="54"/>
        <end position="66"/>
    </location>
</feature>
<dbReference type="Proteomes" id="UP000655588">
    <property type="component" value="Unassembled WGS sequence"/>
</dbReference>
<feature type="transmembrane region" description="Helical" evidence="2">
    <location>
        <begin position="286"/>
        <end position="305"/>
    </location>
</feature>
<keyword evidence="2" id="KW-0472">Membrane</keyword>
<comment type="caution">
    <text evidence="3">The sequence shown here is derived from an EMBL/GenBank/DDBJ whole genome shotgun (WGS) entry which is preliminary data.</text>
</comment>
<keyword evidence="2" id="KW-0812">Transmembrane</keyword>
<feature type="compositionally biased region" description="Pro residues" evidence="1">
    <location>
        <begin position="132"/>
        <end position="143"/>
    </location>
</feature>
<sequence>MSYLMSSRYETQPVYTCIVDQTRAPSAEHRPATDTSICRIDFSRPRKTDRRYSRSSSASESSNVSSEVPCFSSSASTPSLSRNSSNERERKNGKLPVVESSSHEKKHPSNLSSQVESEKETRSANGGAILARPPPPPPPPPPLPDKEDVVVLVVNAKQNTEPTARDEKRDVFGEANRNGRSENLPLSSTAVNKSDASCGEHQQPEVPPASPPADTEEIKTSQTSHLVNKHMVLPFIPPKFANADSNTLLKPSEYLKSICKISSKSSLLKTRSVTSTDDHRDTKEQLTVVVVVVIVIVVVVVGGGGDRSVDNLDIQSRGRIEGSSSRSEGAEELASEVTARRGGGGGEGEGEGEEEAEGRVVVVIEEGKESSAGPPPPPLSPLRRSRLPRSNDEPTADPDSPRVASQPLATISIQDLTSIQLRRTTAKMNATKTFSAPPPRSVSMTNESFFVQKTDLIAELKRTKDIPGIKKLKVEMAQVEKTQEQNLMSEINKAFNVSNFVDQTHTDATTMTNQTLVEPNQKSLSRCYNVIRRISSSVCKNG</sequence>
<organism evidence="3 4">
    <name type="scientific">Frieseomelitta varia</name>
    <dbReference type="NCBI Taxonomy" id="561572"/>
    <lineage>
        <taxon>Eukaryota</taxon>
        <taxon>Metazoa</taxon>
        <taxon>Ecdysozoa</taxon>
        <taxon>Arthropoda</taxon>
        <taxon>Hexapoda</taxon>
        <taxon>Insecta</taxon>
        <taxon>Pterygota</taxon>
        <taxon>Neoptera</taxon>
        <taxon>Endopterygota</taxon>
        <taxon>Hymenoptera</taxon>
        <taxon>Apocrita</taxon>
        <taxon>Aculeata</taxon>
        <taxon>Apoidea</taxon>
        <taxon>Anthophila</taxon>
        <taxon>Apidae</taxon>
        <taxon>Frieseomelitta</taxon>
    </lineage>
</organism>
<feature type="compositionally biased region" description="Basic and acidic residues" evidence="1">
    <location>
        <begin position="163"/>
        <end position="180"/>
    </location>
</feature>
<keyword evidence="2" id="KW-1133">Transmembrane helix</keyword>
<evidence type="ECO:0000313" key="4">
    <source>
        <dbReference type="Proteomes" id="UP000655588"/>
    </source>
</evidence>
<keyword evidence="4" id="KW-1185">Reference proteome</keyword>
<evidence type="ECO:0000256" key="1">
    <source>
        <dbReference type="SAM" id="MobiDB-lite"/>
    </source>
</evidence>
<dbReference type="AlphaFoldDB" id="A0A833RX29"/>
<feature type="region of interest" description="Disordered" evidence="1">
    <location>
        <begin position="319"/>
        <end position="407"/>
    </location>
</feature>
<proteinExistence type="predicted"/>
<dbReference type="EMBL" id="WNWW01000422">
    <property type="protein sequence ID" value="KAF3425056.1"/>
    <property type="molecule type" value="Genomic_DNA"/>
</dbReference>
<reference evidence="3" key="1">
    <citation type="submission" date="2019-11" db="EMBL/GenBank/DDBJ databases">
        <title>The nuclear and mitochondrial genomes of Frieseomelitta varia - a highly eusocial stingless bee (Meliponini) with a permanently sterile worker caste.</title>
        <authorList>
            <person name="Freitas F.C.P."/>
            <person name="Lourenco A.P."/>
            <person name="Nunes F.M.F."/>
            <person name="Paschoal A.R."/>
            <person name="Abreu F.C.P."/>
            <person name="Barbin F.O."/>
            <person name="Bataglia L."/>
            <person name="Cardoso-Junior C.A.M."/>
            <person name="Cervoni M.S."/>
            <person name="Silva S.R."/>
            <person name="Dalarmi F."/>
            <person name="Del Lama M.A."/>
            <person name="Depintor T.S."/>
            <person name="Ferreira K.M."/>
            <person name="Goria P.S."/>
            <person name="Jaskot M.C."/>
            <person name="Lago D.C."/>
            <person name="Luna-Lucena D."/>
            <person name="Moda L.M."/>
            <person name="Nascimento L."/>
            <person name="Pedrino M."/>
            <person name="Rabico F.O."/>
            <person name="Sanches F.C."/>
            <person name="Santos D.E."/>
            <person name="Santos C.G."/>
            <person name="Vieira J."/>
            <person name="Lopes T.F."/>
            <person name="Barchuk A.R."/>
            <person name="Hartfelder K."/>
            <person name="Simoes Z.L.P."/>
            <person name="Bitondi M.M.G."/>
            <person name="Pinheiro D.G."/>
        </authorList>
    </citation>
    <scope>NUCLEOTIDE SEQUENCE</scope>
    <source>
        <strain evidence="3">USP_RPSP 00005682</strain>
        <tissue evidence="3">Whole individual</tissue>
    </source>
</reference>
<protein>
    <submittedName>
        <fullName evidence="3">Uncharacterized protein</fullName>
    </submittedName>
</protein>
<feature type="region of interest" description="Disordered" evidence="1">
    <location>
        <begin position="24"/>
        <end position="216"/>
    </location>
</feature>